<dbReference type="EMBL" id="DTMF01000264">
    <property type="protein sequence ID" value="HGF34847.1"/>
    <property type="molecule type" value="Genomic_DNA"/>
</dbReference>
<proteinExistence type="inferred from homology"/>
<evidence type="ECO:0000256" key="2">
    <source>
        <dbReference type="ARBA" id="ARBA00022980"/>
    </source>
</evidence>
<dbReference type="GO" id="GO:0022625">
    <property type="term" value="C:cytosolic large ribosomal subunit"/>
    <property type="evidence" value="ECO:0007669"/>
    <property type="project" value="TreeGrafter"/>
</dbReference>
<organism evidence="6">
    <name type="scientific">Desulfobacca acetoxidans</name>
    <dbReference type="NCBI Taxonomy" id="60893"/>
    <lineage>
        <taxon>Bacteria</taxon>
        <taxon>Pseudomonadati</taxon>
        <taxon>Thermodesulfobacteriota</taxon>
        <taxon>Desulfobaccia</taxon>
        <taxon>Desulfobaccales</taxon>
        <taxon>Desulfobaccaceae</taxon>
        <taxon>Desulfobacca</taxon>
    </lineage>
</organism>
<dbReference type="CDD" id="cd00427">
    <property type="entry name" value="Ribosomal_L29_HIP"/>
    <property type="match status" value="1"/>
</dbReference>
<dbReference type="InterPro" id="IPR036049">
    <property type="entry name" value="Ribosomal_uL29_sf"/>
</dbReference>
<accession>A0A7C3Z295</accession>
<evidence type="ECO:0000256" key="1">
    <source>
        <dbReference type="ARBA" id="ARBA00009254"/>
    </source>
</evidence>
<dbReference type="FunFam" id="1.10.287.310:FF:000001">
    <property type="entry name" value="50S ribosomal protein L29"/>
    <property type="match status" value="1"/>
</dbReference>
<evidence type="ECO:0000256" key="3">
    <source>
        <dbReference type="ARBA" id="ARBA00023274"/>
    </source>
</evidence>
<dbReference type="InterPro" id="IPR001854">
    <property type="entry name" value="Ribosomal_uL29"/>
</dbReference>
<keyword evidence="2 5" id="KW-0689">Ribosomal protein</keyword>
<name>A0A7C3Z295_9BACT</name>
<evidence type="ECO:0000256" key="4">
    <source>
        <dbReference type="ARBA" id="ARBA00035204"/>
    </source>
</evidence>
<gene>
    <name evidence="5" type="primary">rpmC</name>
    <name evidence="6" type="ORF">ENW96_10745</name>
</gene>
<dbReference type="AlphaFoldDB" id="A0A7C3Z295"/>
<dbReference type="PANTHER" id="PTHR10916">
    <property type="entry name" value="60S RIBOSOMAL PROTEIN L35/50S RIBOSOMAL PROTEIN L29"/>
    <property type="match status" value="1"/>
</dbReference>
<dbReference type="InterPro" id="IPR018254">
    <property type="entry name" value="Ribosomal_uL29_CS"/>
</dbReference>
<evidence type="ECO:0000256" key="5">
    <source>
        <dbReference type="HAMAP-Rule" id="MF_00374"/>
    </source>
</evidence>
<keyword evidence="3 5" id="KW-0687">Ribonucleoprotein</keyword>
<dbReference type="GO" id="GO:0006412">
    <property type="term" value="P:translation"/>
    <property type="evidence" value="ECO:0007669"/>
    <property type="project" value="UniProtKB-UniRule"/>
</dbReference>
<dbReference type="PANTHER" id="PTHR10916:SF0">
    <property type="entry name" value="LARGE RIBOSOMAL SUBUNIT PROTEIN UL29C"/>
    <property type="match status" value="1"/>
</dbReference>
<reference evidence="6" key="1">
    <citation type="journal article" date="2020" name="mSystems">
        <title>Genome- and Community-Level Interaction Insights into Carbon Utilization and Element Cycling Functions of Hydrothermarchaeota in Hydrothermal Sediment.</title>
        <authorList>
            <person name="Zhou Z."/>
            <person name="Liu Y."/>
            <person name="Xu W."/>
            <person name="Pan J."/>
            <person name="Luo Z.H."/>
            <person name="Li M."/>
        </authorList>
    </citation>
    <scope>NUCLEOTIDE SEQUENCE [LARGE SCALE GENOMIC DNA]</scope>
    <source>
        <strain evidence="6">SpSt-897</strain>
    </source>
</reference>
<dbReference type="SUPFAM" id="SSF46561">
    <property type="entry name" value="Ribosomal protein L29 (L29p)"/>
    <property type="match status" value="1"/>
</dbReference>
<evidence type="ECO:0000313" key="6">
    <source>
        <dbReference type="EMBL" id="HGF34847.1"/>
    </source>
</evidence>
<dbReference type="InterPro" id="IPR050063">
    <property type="entry name" value="Ribosomal_protein_uL29"/>
</dbReference>
<dbReference type="Gene3D" id="1.10.287.310">
    <property type="match status" value="1"/>
</dbReference>
<dbReference type="HAMAP" id="MF_00374">
    <property type="entry name" value="Ribosomal_uL29"/>
    <property type="match status" value="1"/>
</dbReference>
<dbReference type="NCBIfam" id="TIGR00012">
    <property type="entry name" value="L29"/>
    <property type="match status" value="1"/>
</dbReference>
<sequence length="65" mass="7605">MKAADLRELTRDELAAKLKEVNEELFKLHFQHGSNQLENTSRLRAARKDLARLKTVLKEKTGEKW</sequence>
<dbReference type="GO" id="GO:0003735">
    <property type="term" value="F:structural constituent of ribosome"/>
    <property type="evidence" value="ECO:0007669"/>
    <property type="project" value="InterPro"/>
</dbReference>
<dbReference type="PROSITE" id="PS00579">
    <property type="entry name" value="RIBOSOMAL_L29"/>
    <property type="match status" value="1"/>
</dbReference>
<comment type="similarity">
    <text evidence="1 5">Belongs to the universal ribosomal protein uL29 family.</text>
</comment>
<dbReference type="Pfam" id="PF00831">
    <property type="entry name" value="Ribosomal_L29"/>
    <property type="match status" value="1"/>
</dbReference>
<protein>
    <recommendedName>
        <fullName evidence="4 5">Large ribosomal subunit protein uL29</fullName>
    </recommendedName>
</protein>
<comment type="caution">
    <text evidence="6">The sequence shown here is derived from an EMBL/GenBank/DDBJ whole genome shotgun (WGS) entry which is preliminary data.</text>
</comment>